<feature type="domain" description="RING-type" evidence="7">
    <location>
        <begin position="33"/>
        <end position="76"/>
    </location>
</feature>
<dbReference type="SMART" id="SM00184">
    <property type="entry name" value="RING"/>
    <property type="match status" value="1"/>
</dbReference>
<evidence type="ECO:0000256" key="2">
    <source>
        <dbReference type="ARBA" id="ARBA00022771"/>
    </source>
</evidence>
<reference evidence="8 9" key="1">
    <citation type="submission" date="2021-04" db="EMBL/GenBank/DDBJ databases">
        <authorList>
            <person name="Bliznina A."/>
        </authorList>
    </citation>
    <scope>NUCLEOTIDE SEQUENCE [LARGE SCALE GENOMIC DNA]</scope>
</reference>
<evidence type="ECO:0000256" key="1">
    <source>
        <dbReference type="ARBA" id="ARBA00022723"/>
    </source>
</evidence>
<evidence type="ECO:0000256" key="4">
    <source>
        <dbReference type="PROSITE-ProRule" id="PRU00175"/>
    </source>
</evidence>
<dbReference type="Gene3D" id="3.30.40.10">
    <property type="entry name" value="Zinc/RING finger domain, C3HC4 (zinc finger)"/>
    <property type="match status" value="1"/>
</dbReference>
<keyword evidence="6" id="KW-1133">Transmembrane helix</keyword>
<feature type="transmembrane region" description="Helical" evidence="6">
    <location>
        <begin position="130"/>
        <end position="155"/>
    </location>
</feature>
<dbReference type="PANTHER" id="PTHR16047">
    <property type="entry name" value="RFWD3 PROTEIN"/>
    <property type="match status" value="1"/>
</dbReference>
<evidence type="ECO:0000313" key="8">
    <source>
        <dbReference type="EMBL" id="CAG5081757.1"/>
    </source>
</evidence>
<sequence>MFGRFFKKKTAQIAELVTDITQETKSESESDVCSICFDVWTSTGSHRVCSLKCGHLFGNSCVKTWLANSPRCPECNDHALLDDIRIIRAKTISAVDNSNETILRRELEEKTKKLEELEEIDKRRRIQTNFIFVAFYSIYTLCYWLTVAFLIFWAAAIVHKGLDDGTHFVFEELKKARLEALEKLRELVSQR</sequence>
<keyword evidence="2 4" id="KW-0863">Zinc-finger</keyword>
<organism evidence="8 9">
    <name type="scientific">Oikopleura dioica</name>
    <name type="common">Tunicate</name>
    <dbReference type="NCBI Taxonomy" id="34765"/>
    <lineage>
        <taxon>Eukaryota</taxon>
        <taxon>Metazoa</taxon>
        <taxon>Chordata</taxon>
        <taxon>Tunicata</taxon>
        <taxon>Appendicularia</taxon>
        <taxon>Copelata</taxon>
        <taxon>Oikopleuridae</taxon>
        <taxon>Oikopleura</taxon>
    </lineage>
</organism>
<keyword evidence="5" id="KW-0175">Coiled coil</keyword>
<evidence type="ECO:0000256" key="5">
    <source>
        <dbReference type="SAM" id="Coils"/>
    </source>
</evidence>
<evidence type="ECO:0000313" key="9">
    <source>
        <dbReference type="Proteomes" id="UP001158576"/>
    </source>
</evidence>
<dbReference type="InterPro" id="IPR013083">
    <property type="entry name" value="Znf_RING/FYVE/PHD"/>
</dbReference>
<keyword evidence="6" id="KW-0812">Transmembrane</keyword>
<dbReference type="SUPFAM" id="SSF57850">
    <property type="entry name" value="RING/U-box"/>
    <property type="match status" value="1"/>
</dbReference>
<dbReference type="InterPro" id="IPR001841">
    <property type="entry name" value="Znf_RING"/>
</dbReference>
<keyword evidence="3" id="KW-0862">Zinc</keyword>
<protein>
    <submittedName>
        <fullName evidence="8">Oidioi.mRNA.OKI2018_I69.PAR.g9954.t1.cds</fullName>
    </submittedName>
</protein>
<dbReference type="InterPro" id="IPR037381">
    <property type="entry name" value="RFWD3"/>
</dbReference>
<evidence type="ECO:0000256" key="6">
    <source>
        <dbReference type="SAM" id="Phobius"/>
    </source>
</evidence>
<dbReference type="PROSITE" id="PS50089">
    <property type="entry name" value="ZF_RING_2"/>
    <property type="match status" value="1"/>
</dbReference>
<evidence type="ECO:0000259" key="7">
    <source>
        <dbReference type="PROSITE" id="PS50089"/>
    </source>
</evidence>
<dbReference type="Proteomes" id="UP001158576">
    <property type="component" value="Chromosome PAR"/>
</dbReference>
<accession>A0ABN7RND0</accession>
<dbReference type="PANTHER" id="PTHR16047:SF7">
    <property type="entry name" value="E3 UBIQUITIN-PROTEIN LIGASE RFWD3"/>
    <property type="match status" value="1"/>
</dbReference>
<dbReference type="Pfam" id="PF13639">
    <property type="entry name" value="zf-RING_2"/>
    <property type="match status" value="1"/>
</dbReference>
<evidence type="ECO:0000256" key="3">
    <source>
        <dbReference type="ARBA" id="ARBA00022833"/>
    </source>
</evidence>
<keyword evidence="1" id="KW-0479">Metal-binding</keyword>
<keyword evidence="9" id="KW-1185">Reference proteome</keyword>
<keyword evidence="6" id="KW-0472">Membrane</keyword>
<name>A0ABN7RND0_OIKDI</name>
<feature type="coiled-coil region" evidence="5">
    <location>
        <begin position="97"/>
        <end position="124"/>
    </location>
</feature>
<dbReference type="CDD" id="cd16450">
    <property type="entry name" value="mRING-C3HGC3_RFWD3"/>
    <property type="match status" value="1"/>
</dbReference>
<gene>
    <name evidence="8" type="ORF">OKIOD_LOCUS1512</name>
</gene>
<dbReference type="EMBL" id="OU015568">
    <property type="protein sequence ID" value="CAG5081757.1"/>
    <property type="molecule type" value="Genomic_DNA"/>
</dbReference>
<proteinExistence type="predicted"/>